<feature type="region of interest" description="Disordered" evidence="1">
    <location>
        <begin position="210"/>
        <end position="248"/>
    </location>
</feature>
<dbReference type="Proteomes" id="UP001281003">
    <property type="component" value="Unassembled WGS sequence"/>
</dbReference>
<evidence type="ECO:0000313" key="3">
    <source>
        <dbReference type="EMBL" id="KAK3401485.1"/>
    </source>
</evidence>
<reference evidence="3" key="2">
    <citation type="submission" date="2023-07" db="EMBL/GenBank/DDBJ databases">
        <authorList>
            <consortium name="Lawrence Berkeley National Laboratory"/>
            <person name="Haridas S."/>
            <person name="Hensen N."/>
            <person name="Bonometti L."/>
            <person name="Westerberg I."/>
            <person name="Brannstrom I.O."/>
            <person name="Guillou S."/>
            <person name="Cros-Aarteil S."/>
            <person name="Calhoun S."/>
            <person name="Kuo A."/>
            <person name="Mondo S."/>
            <person name="Pangilinan J."/>
            <person name="Riley R."/>
            <person name="LaButti K."/>
            <person name="Andreopoulos B."/>
            <person name="Lipzen A."/>
            <person name="Chen C."/>
            <person name="Yanf M."/>
            <person name="Daum C."/>
            <person name="Ng V."/>
            <person name="Clum A."/>
            <person name="Steindorff A."/>
            <person name="Ohm R."/>
            <person name="Martin F."/>
            <person name="Silar P."/>
            <person name="Natvig D."/>
            <person name="Lalanne C."/>
            <person name="Gautier V."/>
            <person name="Ament-velasquez S.L."/>
            <person name="Kruys A."/>
            <person name="Hutchinson M.I."/>
            <person name="Powell A.J."/>
            <person name="Barry K."/>
            <person name="Miller A.N."/>
            <person name="Grigoriev I.V."/>
            <person name="Debuchy R."/>
            <person name="Gladieux P."/>
            <person name="Thoren M.H."/>
            <person name="Johannesson H."/>
        </authorList>
    </citation>
    <scope>NUCLEOTIDE SEQUENCE</scope>
    <source>
        <strain evidence="3">FGSC 1904</strain>
    </source>
</reference>
<dbReference type="InterPro" id="IPR029058">
    <property type="entry name" value="AB_hydrolase_fold"/>
</dbReference>
<feature type="compositionally biased region" description="Basic and acidic residues" evidence="1">
    <location>
        <begin position="217"/>
        <end position="244"/>
    </location>
</feature>
<organism evidence="3 4">
    <name type="scientific">Sordaria brevicollis</name>
    <dbReference type="NCBI Taxonomy" id="83679"/>
    <lineage>
        <taxon>Eukaryota</taxon>
        <taxon>Fungi</taxon>
        <taxon>Dikarya</taxon>
        <taxon>Ascomycota</taxon>
        <taxon>Pezizomycotina</taxon>
        <taxon>Sordariomycetes</taxon>
        <taxon>Sordariomycetidae</taxon>
        <taxon>Sordariales</taxon>
        <taxon>Sordariaceae</taxon>
        <taxon>Sordaria</taxon>
    </lineage>
</organism>
<evidence type="ECO:0000313" key="4">
    <source>
        <dbReference type="Proteomes" id="UP001281003"/>
    </source>
</evidence>
<dbReference type="Pfam" id="PF12697">
    <property type="entry name" value="Abhydrolase_6"/>
    <property type="match status" value="1"/>
</dbReference>
<evidence type="ECO:0000259" key="2">
    <source>
        <dbReference type="Pfam" id="PF12697"/>
    </source>
</evidence>
<protein>
    <recommendedName>
        <fullName evidence="2">AB hydrolase-1 domain-containing protein</fullName>
    </recommendedName>
</protein>
<sequence length="310" mass="34212">MSSSPTDIVLVPGGWHTPSSYRKFTTALSAAFPSLRITVLPLPSITNDPSPIADYYTDTTFVRSSVSSMIAQGRRLAILMHSYGGHVGSNALANLPHHIHPSQNGGGITHLIYLAAALLPPQTLMSVPYGDDRPNETLVDWDDFGFMEGGRVKALRPVEMWIRWPGSSTSSDLERDRGEATEEEIQEYLKTIIPISARVFSQRSEEAAWMGGRKIRREREGKEENGEEGKEAMGPGRENEDGKGGEGGPDVVYVMCTKDTAVPYELQEWMVERARGKGVDVQVRKLETGHIPMLTKTGELVKILEEFLGE</sequence>
<dbReference type="EMBL" id="JAUTDP010000002">
    <property type="protein sequence ID" value="KAK3401485.1"/>
    <property type="molecule type" value="Genomic_DNA"/>
</dbReference>
<dbReference type="InterPro" id="IPR000073">
    <property type="entry name" value="AB_hydrolase_1"/>
</dbReference>
<name>A0AAE0UF36_SORBR</name>
<comment type="caution">
    <text evidence="3">The sequence shown here is derived from an EMBL/GenBank/DDBJ whole genome shotgun (WGS) entry which is preliminary data.</text>
</comment>
<dbReference type="PANTHER" id="PTHR37017">
    <property type="entry name" value="AB HYDROLASE-1 DOMAIN-CONTAINING PROTEIN-RELATED"/>
    <property type="match status" value="1"/>
</dbReference>
<proteinExistence type="predicted"/>
<keyword evidence="4" id="KW-1185">Reference proteome</keyword>
<dbReference type="AlphaFoldDB" id="A0AAE0UF36"/>
<reference evidence="3" key="1">
    <citation type="journal article" date="2023" name="Mol. Phylogenet. Evol.">
        <title>Genome-scale phylogeny and comparative genomics of the fungal order Sordariales.</title>
        <authorList>
            <person name="Hensen N."/>
            <person name="Bonometti L."/>
            <person name="Westerberg I."/>
            <person name="Brannstrom I.O."/>
            <person name="Guillou S."/>
            <person name="Cros-Aarteil S."/>
            <person name="Calhoun S."/>
            <person name="Haridas S."/>
            <person name="Kuo A."/>
            <person name="Mondo S."/>
            <person name="Pangilinan J."/>
            <person name="Riley R."/>
            <person name="LaButti K."/>
            <person name="Andreopoulos B."/>
            <person name="Lipzen A."/>
            <person name="Chen C."/>
            <person name="Yan M."/>
            <person name="Daum C."/>
            <person name="Ng V."/>
            <person name="Clum A."/>
            <person name="Steindorff A."/>
            <person name="Ohm R.A."/>
            <person name="Martin F."/>
            <person name="Silar P."/>
            <person name="Natvig D.O."/>
            <person name="Lalanne C."/>
            <person name="Gautier V."/>
            <person name="Ament-Velasquez S.L."/>
            <person name="Kruys A."/>
            <person name="Hutchinson M.I."/>
            <person name="Powell A.J."/>
            <person name="Barry K."/>
            <person name="Miller A.N."/>
            <person name="Grigoriev I.V."/>
            <person name="Debuchy R."/>
            <person name="Gladieux P."/>
            <person name="Hiltunen Thoren M."/>
            <person name="Johannesson H."/>
        </authorList>
    </citation>
    <scope>NUCLEOTIDE SEQUENCE</scope>
    <source>
        <strain evidence="3">FGSC 1904</strain>
    </source>
</reference>
<accession>A0AAE0UF36</accession>
<dbReference type="SUPFAM" id="SSF53474">
    <property type="entry name" value="alpha/beta-Hydrolases"/>
    <property type="match status" value="1"/>
</dbReference>
<feature type="domain" description="AB hydrolase-1" evidence="2">
    <location>
        <begin position="8"/>
        <end position="296"/>
    </location>
</feature>
<gene>
    <name evidence="3" type="ORF">B0T20DRAFT_389436</name>
</gene>
<dbReference type="Gene3D" id="3.40.50.1820">
    <property type="entry name" value="alpha/beta hydrolase"/>
    <property type="match status" value="1"/>
</dbReference>
<evidence type="ECO:0000256" key="1">
    <source>
        <dbReference type="SAM" id="MobiDB-lite"/>
    </source>
</evidence>
<dbReference type="PANTHER" id="PTHR37017:SF10">
    <property type="entry name" value="AB HYDROLASE-1 DOMAIN-CONTAINING PROTEIN"/>
    <property type="match status" value="1"/>
</dbReference>
<dbReference type="InterPro" id="IPR052897">
    <property type="entry name" value="Sec-Metab_Biosynth_Hydrolase"/>
</dbReference>